<dbReference type="PANTHER" id="PTHR32387">
    <property type="entry name" value="WU:FJ29H11"/>
    <property type="match status" value="1"/>
</dbReference>
<evidence type="ECO:0000313" key="3">
    <source>
        <dbReference type="Proteomes" id="UP001521116"/>
    </source>
</evidence>
<dbReference type="NCBIfam" id="NF047352">
    <property type="entry name" value="P_loop_sacsin"/>
    <property type="match status" value="1"/>
</dbReference>
<reference evidence="2 3" key="1">
    <citation type="submission" date="2024-02" db="EMBL/GenBank/DDBJ databases">
        <title>De novo assembly and annotation of 12 fungi associated with fruit tree decline syndrome in Ontario, Canada.</title>
        <authorList>
            <person name="Sulman M."/>
            <person name="Ellouze W."/>
            <person name="Ilyukhin E."/>
        </authorList>
    </citation>
    <scope>NUCLEOTIDE SEQUENCE [LARGE SCALE GENOMIC DNA]</scope>
    <source>
        <strain evidence="2 3">M1-105</strain>
    </source>
</reference>
<dbReference type="PANTHER" id="PTHR32387:SF0">
    <property type="entry name" value="PROTEIN NO VEIN"/>
    <property type="match status" value="1"/>
</dbReference>
<dbReference type="SUPFAM" id="SSF55874">
    <property type="entry name" value="ATPase domain of HSP90 chaperone/DNA topoisomerase II/histidine kinase"/>
    <property type="match status" value="1"/>
</dbReference>
<dbReference type="Gene3D" id="3.30.565.10">
    <property type="entry name" value="Histidine kinase-like ATPase, C-terminal domain"/>
    <property type="match status" value="1"/>
</dbReference>
<feature type="region of interest" description="Disordered" evidence="1">
    <location>
        <begin position="919"/>
        <end position="942"/>
    </location>
</feature>
<evidence type="ECO:0000313" key="2">
    <source>
        <dbReference type="EMBL" id="KAL1631108.1"/>
    </source>
</evidence>
<dbReference type="Proteomes" id="UP001521116">
    <property type="component" value="Unassembled WGS sequence"/>
</dbReference>
<evidence type="ECO:0000256" key="1">
    <source>
        <dbReference type="SAM" id="MobiDB-lite"/>
    </source>
</evidence>
<dbReference type="InterPro" id="IPR052957">
    <property type="entry name" value="Auxin_embryo_med"/>
</dbReference>
<name>A0ABR3SX07_9PEZI</name>
<sequence>MTDINREDERRRAAQLVDKTREQYVGVPTKSIEELEERAPLVKSLRQGYGRLIKMIAEDIYSKDMRFIYELIQNADDNRYTRIYADGQEPFLSFTLYPGHIIIDSNEDGFTKSDFQAMCTIRDSTKKDKSSKKKQGYIGEKGVGFKSVFKVAKRVHIQSEPYSFAFEYSLGLDDNGLGMVTPIQEEYEDLPPNVQTRCTLTLLAQSDFEKRAEDLENIPDTLLLFLKTLRKLHITIRRPTGKSSEVTYSCDRDTTRKLDRIVKRQRIDHGEWTEEVNAFRIAKRTVTNLPHDPARADIHEADVVLAFPVDGEECPVIKQQHVYAYLPLRQVGFPVRLIVYRRVEYLSPVSQFLIQSDFVTQANREDIFNTARNRALLQGVAETFRDAVLTFCEHESLQYQWMRYLPPKTIFDEFWNHLRPEIVNLLSKEPILRSLSGGLHRPLQLCYIPPDFRDRNYDPLFPDLDNEKYLNGRYSWKDFRTLESLGTTLLKWGDVIDRVEADLDRPDSTMKAPTTNDDWHKRAAKLLSKPFEGKGPKSESVRLRLRALRLVPTGNNDWISGSEAVYFPTAGGASIPMDLGRNIVVCDAVADEVRRTFFSHLGVRECSPEQVVPWIRERYEASRDSITIEQSISHLQYLFWISPPGQDSLGWNIRLIGPHGLLLRPDEIYFLESADGYSPSELFAKIDDGTPGFSTNFLPSEYIMAMAEDALSHGRSWRTWLEKVLGVQSYPRFLDNGELSEDFRYILSHRPERVVGLLQRFWPLYEPNVHLVCEELRHCKVPSETDALVPLHELYIPLPILKALVDELQIDGPIFLRMPVRQLHDEDEGKWIFLKRIGVRFTDDLEIYLKALRLRPFNTANWNNPSTPESIFKIYKGIMRKCVTDEEVARVRYRNYPVIMEKIAEMRLGRTRMAQVHHQPQRSQWICGRQAPIQRDPETTRH</sequence>
<organism evidence="2 3">
    <name type="scientific">Neofusicoccum ribis</name>
    <dbReference type="NCBI Taxonomy" id="45134"/>
    <lineage>
        <taxon>Eukaryota</taxon>
        <taxon>Fungi</taxon>
        <taxon>Dikarya</taxon>
        <taxon>Ascomycota</taxon>
        <taxon>Pezizomycotina</taxon>
        <taxon>Dothideomycetes</taxon>
        <taxon>Dothideomycetes incertae sedis</taxon>
        <taxon>Botryosphaeriales</taxon>
        <taxon>Botryosphaeriaceae</taxon>
        <taxon>Neofusicoccum</taxon>
    </lineage>
</organism>
<proteinExistence type="predicted"/>
<gene>
    <name evidence="2" type="ORF">SLS56_004496</name>
</gene>
<keyword evidence="3" id="KW-1185">Reference proteome</keyword>
<protein>
    <submittedName>
        <fullName evidence="2">Uncharacterized protein</fullName>
    </submittedName>
</protein>
<accession>A0ABR3SX07</accession>
<dbReference type="InterPro" id="IPR036890">
    <property type="entry name" value="HATPase_C_sf"/>
</dbReference>
<dbReference type="EMBL" id="JAJVDC020000041">
    <property type="protein sequence ID" value="KAL1631108.1"/>
    <property type="molecule type" value="Genomic_DNA"/>
</dbReference>
<comment type="caution">
    <text evidence="2">The sequence shown here is derived from an EMBL/GenBank/DDBJ whole genome shotgun (WGS) entry which is preliminary data.</text>
</comment>